<reference evidence="2" key="1">
    <citation type="journal article" date="2020" name="New Phytol.">
        <title>Comparative genomics reveals dynamic genome evolution in host specialist ectomycorrhizal fungi.</title>
        <authorList>
            <person name="Lofgren L.A."/>
            <person name="Nguyen N.H."/>
            <person name="Vilgalys R."/>
            <person name="Ruytinx J."/>
            <person name="Liao H.L."/>
            <person name="Branco S."/>
            <person name="Kuo A."/>
            <person name="LaButti K."/>
            <person name="Lipzen A."/>
            <person name="Andreopoulos W."/>
            <person name="Pangilinan J."/>
            <person name="Riley R."/>
            <person name="Hundley H."/>
            <person name="Na H."/>
            <person name="Barry K."/>
            <person name="Grigoriev I.V."/>
            <person name="Stajich J.E."/>
            <person name="Kennedy P.G."/>
        </authorList>
    </citation>
    <scope>NUCLEOTIDE SEQUENCE</scope>
    <source>
        <strain evidence="2">S12</strain>
    </source>
</reference>
<dbReference type="Proteomes" id="UP000719766">
    <property type="component" value="Unassembled WGS sequence"/>
</dbReference>
<comment type="caution">
    <text evidence="2">The sequence shown here is derived from an EMBL/GenBank/DDBJ whole genome shotgun (WGS) entry which is preliminary data.</text>
</comment>
<keyword evidence="3" id="KW-1185">Reference proteome</keyword>
<accession>A0A9P7AHR1</accession>
<dbReference type="EMBL" id="JABBWE010000056">
    <property type="protein sequence ID" value="KAG1789730.1"/>
    <property type="molecule type" value="Genomic_DNA"/>
</dbReference>
<dbReference type="GeneID" id="64594267"/>
<evidence type="ECO:0000259" key="1">
    <source>
        <dbReference type="Pfam" id="PF06985"/>
    </source>
</evidence>
<sequence length="480" mass="55281">MNQEESNLDKFERYVMNNIPIRLIRLSDMKFVVRSDVKKHFRSSVPLEDSLYHPSESVRYAILSHRWLDEGEPTYDDMKANIAESLAGYTKLINFCKKAREYGMEFAWSDTCCIDKNNSTELDESIRSMFRWYRNSAICIVHLAQSETIADVEHDEWFTRGWTLQELLAPERIKFFYKRWTPMTDDEDDKNMEPTEVMETLERASGISFDDLFFTPGPIRVDKRMTWAARRKTTRAEDVAYSLMGMFDVSLQVAYGEGGDRAFCRLIEAIMQAGDPSVFNWKGQSAEHCTSRAIPQSPQSYVDCQDLEFDDERLEMTMTSLGLRVPLAILPLNVSWRRFDGSSTQLKLKCPLCPTIEIDFTSYDHTNLFPEDIGKAMSDEYSWVYALGVVNYSNIEGLREVLGIRRKSAGFILARKPKSTFPPGFQPSDILGITIVCRPEKKFTKWSLINSGGLIAVEFPNIPEESVVYIDPDYLQSVYL</sequence>
<gene>
    <name evidence="2" type="ORF">HD556DRAFT_1311128</name>
</gene>
<protein>
    <submittedName>
        <fullName evidence="2">Heterokaryon incompatibility protein-domain-containing protein</fullName>
    </submittedName>
</protein>
<proteinExistence type="predicted"/>
<name>A0A9P7AHR1_9AGAM</name>
<evidence type="ECO:0000313" key="2">
    <source>
        <dbReference type="EMBL" id="KAG1789730.1"/>
    </source>
</evidence>
<feature type="domain" description="Heterokaryon incompatibility" evidence="1">
    <location>
        <begin position="60"/>
        <end position="147"/>
    </location>
</feature>
<dbReference type="InterPro" id="IPR010730">
    <property type="entry name" value="HET"/>
</dbReference>
<organism evidence="2 3">
    <name type="scientific">Suillus plorans</name>
    <dbReference type="NCBI Taxonomy" id="116603"/>
    <lineage>
        <taxon>Eukaryota</taxon>
        <taxon>Fungi</taxon>
        <taxon>Dikarya</taxon>
        <taxon>Basidiomycota</taxon>
        <taxon>Agaricomycotina</taxon>
        <taxon>Agaricomycetes</taxon>
        <taxon>Agaricomycetidae</taxon>
        <taxon>Boletales</taxon>
        <taxon>Suillineae</taxon>
        <taxon>Suillaceae</taxon>
        <taxon>Suillus</taxon>
    </lineage>
</organism>
<evidence type="ECO:0000313" key="3">
    <source>
        <dbReference type="Proteomes" id="UP000719766"/>
    </source>
</evidence>
<dbReference type="OrthoDB" id="5122891at2759"/>
<dbReference type="PANTHER" id="PTHR10622:SF12">
    <property type="entry name" value="HET DOMAIN-CONTAINING PROTEIN"/>
    <property type="match status" value="1"/>
</dbReference>
<dbReference type="RefSeq" id="XP_041156760.1">
    <property type="nucleotide sequence ID" value="XM_041300503.1"/>
</dbReference>
<dbReference type="PANTHER" id="PTHR10622">
    <property type="entry name" value="HET DOMAIN-CONTAINING PROTEIN"/>
    <property type="match status" value="1"/>
</dbReference>
<dbReference type="AlphaFoldDB" id="A0A9P7AHR1"/>
<dbReference type="Pfam" id="PF06985">
    <property type="entry name" value="HET"/>
    <property type="match status" value="1"/>
</dbReference>